<organism evidence="2 3">
    <name type="scientific">Hexamita inflata</name>
    <dbReference type="NCBI Taxonomy" id="28002"/>
    <lineage>
        <taxon>Eukaryota</taxon>
        <taxon>Metamonada</taxon>
        <taxon>Diplomonadida</taxon>
        <taxon>Hexamitidae</taxon>
        <taxon>Hexamitinae</taxon>
        <taxon>Hexamita</taxon>
    </lineage>
</organism>
<reference evidence="2 3" key="1">
    <citation type="submission" date="2024-07" db="EMBL/GenBank/DDBJ databases">
        <authorList>
            <person name="Akdeniz Z."/>
        </authorList>
    </citation>
    <scope>NUCLEOTIDE SEQUENCE [LARGE SCALE GENOMIC DNA]</scope>
</reference>
<proteinExistence type="predicted"/>
<evidence type="ECO:0000313" key="2">
    <source>
        <dbReference type="EMBL" id="CAL5997073.1"/>
    </source>
</evidence>
<dbReference type="EMBL" id="CAXDID020000036">
    <property type="protein sequence ID" value="CAL5997067.1"/>
    <property type="molecule type" value="Genomic_DNA"/>
</dbReference>
<keyword evidence="3" id="KW-1185">Reference proteome</keyword>
<gene>
    <name evidence="1" type="ORF">HINF_LOCUS15062</name>
    <name evidence="2" type="ORF">HINF_LOCUS15065</name>
</gene>
<dbReference type="Proteomes" id="UP001642409">
    <property type="component" value="Unassembled WGS sequence"/>
</dbReference>
<protein>
    <submittedName>
        <fullName evidence="2">Hypothetical_protein</fullName>
    </submittedName>
</protein>
<evidence type="ECO:0000313" key="3">
    <source>
        <dbReference type="Proteomes" id="UP001642409"/>
    </source>
</evidence>
<comment type="caution">
    <text evidence="2">The sequence shown here is derived from an EMBL/GenBank/DDBJ whole genome shotgun (WGS) entry which is preliminary data.</text>
</comment>
<accession>A0ABP1HLG6</accession>
<sequence length="114" mass="12987">MLTRVTKERSVFKQKTTTAKINKLSTNEYHGHVKNQTTIISPSRQLPPLQKTSQTSSLYRIPRFKQPLYNQIEPSFSTYNPNYKSVRINLGSGIIPRVGRGGESVNELVKQLII</sequence>
<name>A0ABP1HLG6_9EUKA</name>
<dbReference type="EMBL" id="CAXDID020000036">
    <property type="protein sequence ID" value="CAL5997073.1"/>
    <property type="molecule type" value="Genomic_DNA"/>
</dbReference>
<evidence type="ECO:0000313" key="1">
    <source>
        <dbReference type="EMBL" id="CAL5997067.1"/>
    </source>
</evidence>